<dbReference type="EMBL" id="CP019062">
    <property type="protein sequence ID" value="AVF34133.1"/>
    <property type="molecule type" value="Genomic_DNA"/>
</dbReference>
<protein>
    <recommendedName>
        <fullName evidence="4">Secreted protein</fullName>
    </recommendedName>
</protein>
<evidence type="ECO:0008006" key="4">
    <source>
        <dbReference type="Google" id="ProtNLM"/>
    </source>
</evidence>
<reference evidence="3" key="1">
    <citation type="submission" date="2017-01" db="EMBL/GenBank/DDBJ databases">
        <title>Genome sequence of Rouxiella sp. ERMR1:05.</title>
        <authorList>
            <person name="Kumar R."/>
            <person name="Singh D."/>
            <person name="Kumar S."/>
        </authorList>
    </citation>
    <scope>NUCLEOTIDE SEQUENCE [LARGE SCALE GENOMIC DNA]</scope>
    <source>
        <strain evidence="3">ERMR1:05</strain>
    </source>
</reference>
<gene>
    <name evidence="2" type="ORF">BV494_03895</name>
</gene>
<keyword evidence="3" id="KW-1185">Reference proteome</keyword>
<feature type="chain" id="PRO_5014947417" description="Secreted protein" evidence="1">
    <location>
        <begin position="22"/>
        <end position="74"/>
    </location>
</feature>
<keyword evidence="1" id="KW-0732">Signal</keyword>
<dbReference type="AlphaFoldDB" id="A0A2L1UMH5"/>
<organism evidence="2 3">
    <name type="scientific">Rahnella sikkimica</name>
    <dbReference type="NCBI Taxonomy" id="1805933"/>
    <lineage>
        <taxon>Bacteria</taxon>
        <taxon>Pseudomonadati</taxon>
        <taxon>Pseudomonadota</taxon>
        <taxon>Gammaproteobacteria</taxon>
        <taxon>Enterobacterales</taxon>
        <taxon>Yersiniaceae</taxon>
        <taxon>Rahnella</taxon>
    </lineage>
</organism>
<dbReference type="Proteomes" id="UP000239197">
    <property type="component" value="Chromosome"/>
</dbReference>
<feature type="signal peptide" evidence="1">
    <location>
        <begin position="1"/>
        <end position="21"/>
    </location>
</feature>
<accession>A0A2L1UMH5</accession>
<proteinExistence type="predicted"/>
<dbReference type="KEGG" id="rox:BV494_03895"/>
<evidence type="ECO:0000313" key="2">
    <source>
        <dbReference type="EMBL" id="AVF34133.1"/>
    </source>
</evidence>
<name>A0A2L1UMH5_9GAMM</name>
<evidence type="ECO:0000313" key="3">
    <source>
        <dbReference type="Proteomes" id="UP000239197"/>
    </source>
</evidence>
<evidence type="ECO:0000256" key="1">
    <source>
        <dbReference type="SAM" id="SignalP"/>
    </source>
</evidence>
<sequence>MGCWFWLLIGLLNPLPASPFAGGGANQQIVIYEKVSGRFQKACRVKCFETYGSKPSKGTAQRQVFAAITVAAET</sequence>